<dbReference type="AlphaFoldDB" id="A0A655JPW8"/>
<evidence type="ECO:0000313" key="4">
    <source>
        <dbReference type="Proteomes" id="UP000048600"/>
    </source>
</evidence>
<dbReference type="Proteomes" id="UP000044938">
    <property type="component" value="Unassembled WGS sequence"/>
</dbReference>
<name>A0A655JPW8_MYCTX</name>
<evidence type="ECO:0000313" key="3">
    <source>
        <dbReference type="Proteomes" id="UP000044938"/>
    </source>
</evidence>
<reference evidence="3 4" key="1">
    <citation type="submission" date="2015-03" db="EMBL/GenBank/DDBJ databases">
        <authorList>
            <consortium name="Pathogen Informatics"/>
        </authorList>
    </citation>
    <scope>NUCLEOTIDE SEQUENCE [LARGE SCALE GENOMIC DNA]</scope>
    <source>
        <strain evidence="1 3">M09401471</strain>
        <strain evidence="2 4">P00601463</strain>
    </source>
</reference>
<proteinExistence type="predicted"/>
<gene>
    <name evidence="1" type="ORF">ERS007720_03382</name>
    <name evidence="2" type="ORF">ERS007741_04302</name>
</gene>
<evidence type="ECO:0000313" key="2">
    <source>
        <dbReference type="EMBL" id="COX38401.1"/>
    </source>
</evidence>
<accession>A0A655JPW8</accession>
<dbReference type="EMBL" id="CHKL01000855">
    <property type="protein sequence ID" value="COX38401.1"/>
    <property type="molecule type" value="Genomic_DNA"/>
</dbReference>
<protein>
    <submittedName>
        <fullName evidence="2">Uncharacterized protein</fullName>
    </submittedName>
</protein>
<evidence type="ECO:0000313" key="1">
    <source>
        <dbReference type="EMBL" id="COW83703.1"/>
    </source>
</evidence>
<organism evidence="2 4">
    <name type="scientific">Mycobacterium tuberculosis</name>
    <dbReference type="NCBI Taxonomy" id="1773"/>
    <lineage>
        <taxon>Bacteria</taxon>
        <taxon>Bacillati</taxon>
        <taxon>Actinomycetota</taxon>
        <taxon>Actinomycetes</taxon>
        <taxon>Mycobacteriales</taxon>
        <taxon>Mycobacteriaceae</taxon>
        <taxon>Mycobacterium</taxon>
        <taxon>Mycobacterium tuberculosis complex</taxon>
    </lineage>
</organism>
<sequence>MVLATANGVAGCGVSSLIRSPISWPVSKSTIPPLMPLPPTSMPKP</sequence>
<dbReference type="EMBL" id="CSAJ01000535">
    <property type="protein sequence ID" value="COW83703.1"/>
    <property type="molecule type" value="Genomic_DNA"/>
</dbReference>
<dbReference type="Proteomes" id="UP000048600">
    <property type="component" value="Unassembled WGS sequence"/>
</dbReference>